<comment type="caution">
    <text evidence="1">The sequence shown here is derived from an EMBL/GenBank/DDBJ whole genome shotgun (WGS) entry which is preliminary data.</text>
</comment>
<name>A0A8J2LMQ5_9HEXA</name>
<keyword evidence="2" id="KW-1185">Reference proteome</keyword>
<reference evidence="1" key="1">
    <citation type="submission" date="2021-06" db="EMBL/GenBank/DDBJ databases">
        <authorList>
            <person name="Hodson N. C."/>
            <person name="Mongue J. A."/>
            <person name="Jaron S. K."/>
        </authorList>
    </citation>
    <scope>NUCLEOTIDE SEQUENCE</scope>
</reference>
<protein>
    <submittedName>
        <fullName evidence="1">Uncharacterized protein</fullName>
    </submittedName>
</protein>
<organism evidence="1 2">
    <name type="scientific">Allacma fusca</name>
    <dbReference type="NCBI Taxonomy" id="39272"/>
    <lineage>
        <taxon>Eukaryota</taxon>
        <taxon>Metazoa</taxon>
        <taxon>Ecdysozoa</taxon>
        <taxon>Arthropoda</taxon>
        <taxon>Hexapoda</taxon>
        <taxon>Collembola</taxon>
        <taxon>Symphypleona</taxon>
        <taxon>Sminthuridae</taxon>
        <taxon>Allacma</taxon>
    </lineage>
</organism>
<evidence type="ECO:0000313" key="1">
    <source>
        <dbReference type="EMBL" id="CAG7834994.1"/>
    </source>
</evidence>
<dbReference type="Proteomes" id="UP000708208">
    <property type="component" value="Unassembled WGS sequence"/>
</dbReference>
<proteinExistence type="predicted"/>
<accession>A0A8J2LMQ5</accession>
<dbReference type="EMBL" id="CAJVCH010570463">
    <property type="protein sequence ID" value="CAG7834994.1"/>
    <property type="molecule type" value="Genomic_DNA"/>
</dbReference>
<dbReference type="AlphaFoldDB" id="A0A8J2LMQ5"/>
<feature type="non-terminal residue" evidence="1">
    <location>
        <position position="91"/>
    </location>
</feature>
<sequence length="91" mass="10350">LVSYSVTLQPVLVFTTSSSERKILNQLHNSATNPVEHKRNSADNKEWIPQFWSYFSGKFTSQVNLSHLAAKHELNTIYLASLCFFKCNGSQ</sequence>
<evidence type="ECO:0000313" key="2">
    <source>
        <dbReference type="Proteomes" id="UP000708208"/>
    </source>
</evidence>
<gene>
    <name evidence="1" type="ORF">AFUS01_LOCUS44427</name>
</gene>